<organism evidence="12 13">
    <name type="scientific">Caldivirga maquilingensis (strain ATCC 700844 / DSM 13496 / JCM 10307 / IC-167)</name>
    <dbReference type="NCBI Taxonomy" id="397948"/>
    <lineage>
        <taxon>Archaea</taxon>
        <taxon>Thermoproteota</taxon>
        <taxon>Thermoprotei</taxon>
        <taxon>Thermoproteales</taxon>
        <taxon>Thermoproteaceae</taxon>
        <taxon>Caldivirga</taxon>
    </lineage>
</organism>
<dbReference type="GO" id="GO:0003677">
    <property type="term" value="F:DNA binding"/>
    <property type="evidence" value="ECO:0007669"/>
    <property type="project" value="UniProtKB-KW"/>
</dbReference>
<dbReference type="InterPro" id="IPR027417">
    <property type="entry name" value="P-loop_NTPase"/>
</dbReference>
<dbReference type="GO" id="GO:0140097">
    <property type="term" value="F:catalytic activity, acting on DNA"/>
    <property type="evidence" value="ECO:0007669"/>
    <property type="project" value="UniProtKB-ARBA"/>
</dbReference>
<dbReference type="Pfam" id="PF00270">
    <property type="entry name" value="DEAD"/>
    <property type="match status" value="1"/>
</dbReference>
<dbReference type="PANTHER" id="PTHR47962:SF5">
    <property type="entry name" value="ATP-DEPENDENT HELICASE LHR-RELATED"/>
    <property type="match status" value="1"/>
</dbReference>
<dbReference type="InterPro" id="IPR017170">
    <property type="entry name" value="Lhr-like"/>
</dbReference>
<keyword evidence="2" id="KW-0227">DNA damage</keyword>
<dbReference type="SUPFAM" id="SSF52540">
    <property type="entry name" value="P-loop containing nucleoside triphosphate hydrolases"/>
    <property type="match status" value="2"/>
</dbReference>
<dbReference type="InterPro" id="IPR052511">
    <property type="entry name" value="ATP-dep_Helicase"/>
</dbReference>
<dbReference type="Pfam" id="PF08494">
    <property type="entry name" value="DEAD_assoc"/>
    <property type="match status" value="1"/>
</dbReference>
<dbReference type="eggNOG" id="arCOG00557">
    <property type="taxonomic scope" value="Archaea"/>
</dbReference>
<gene>
    <name evidence="12" type="ordered locus">Cmaq_1879</name>
</gene>
<keyword evidence="5" id="KW-0067">ATP-binding</keyword>
<dbReference type="PANTHER" id="PTHR47962">
    <property type="entry name" value="ATP-DEPENDENT HELICASE LHR-RELATED-RELATED"/>
    <property type="match status" value="1"/>
</dbReference>
<keyword evidence="4 12" id="KW-0347">Helicase</keyword>
<dbReference type="PIRSF" id="PIRSF037307">
    <property type="entry name" value="Lhr-like_helic_prd"/>
    <property type="match status" value="1"/>
</dbReference>
<dbReference type="PROSITE" id="PS51192">
    <property type="entry name" value="HELICASE_ATP_BIND_1"/>
    <property type="match status" value="1"/>
</dbReference>
<evidence type="ECO:0000313" key="12">
    <source>
        <dbReference type="EMBL" id="ABW02696.1"/>
    </source>
</evidence>
<dbReference type="AlphaFoldDB" id="A8MBG3"/>
<keyword evidence="7" id="KW-0234">DNA repair</keyword>
<evidence type="ECO:0000256" key="1">
    <source>
        <dbReference type="ARBA" id="ARBA00022741"/>
    </source>
</evidence>
<dbReference type="Pfam" id="PF19306">
    <property type="entry name" value="WHD_Lhr"/>
    <property type="match status" value="1"/>
</dbReference>
<dbReference type="GO" id="GO:0016887">
    <property type="term" value="F:ATP hydrolysis activity"/>
    <property type="evidence" value="ECO:0007669"/>
    <property type="project" value="TreeGrafter"/>
</dbReference>
<dbReference type="Proteomes" id="UP000001137">
    <property type="component" value="Chromosome"/>
</dbReference>
<keyword evidence="1" id="KW-0547">Nucleotide-binding</keyword>
<evidence type="ECO:0000256" key="4">
    <source>
        <dbReference type="ARBA" id="ARBA00022806"/>
    </source>
</evidence>
<dbReference type="InterPro" id="IPR045628">
    <property type="entry name" value="Lhr_WH_dom"/>
</dbReference>
<dbReference type="Gene3D" id="3.40.50.300">
    <property type="entry name" value="P-loop containing nucleotide triphosphate hydrolases"/>
    <property type="match status" value="2"/>
</dbReference>
<dbReference type="GO" id="GO:0005524">
    <property type="term" value="F:ATP binding"/>
    <property type="evidence" value="ECO:0007669"/>
    <property type="project" value="UniProtKB-KW"/>
</dbReference>
<dbReference type="STRING" id="397948.Cmaq_1879"/>
<name>A8MBG3_CALMQ</name>
<proteinExistence type="inferred from homology"/>
<dbReference type="GO" id="GO:0006281">
    <property type="term" value="P:DNA repair"/>
    <property type="evidence" value="ECO:0007669"/>
    <property type="project" value="UniProtKB-KW"/>
</dbReference>
<protein>
    <submittedName>
        <fullName evidence="12">DEAD/DEAH box helicase domain protein</fullName>
    </submittedName>
</protein>
<evidence type="ECO:0000256" key="9">
    <source>
        <dbReference type="ARBA" id="ARBA00093467"/>
    </source>
</evidence>
<dbReference type="InterPro" id="IPR013701">
    <property type="entry name" value="Lhr-like_DEAD/DEAH_assoc"/>
</dbReference>
<evidence type="ECO:0000313" key="13">
    <source>
        <dbReference type="Proteomes" id="UP000001137"/>
    </source>
</evidence>
<comment type="similarity">
    <text evidence="9">Belongs to the Lhr helicase family. Lhr-Core subfamily.</text>
</comment>
<dbReference type="KEGG" id="cma:Cmaq_1879"/>
<dbReference type="Pfam" id="PF00271">
    <property type="entry name" value="Helicase_C"/>
    <property type="match status" value="1"/>
</dbReference>
<dbReference type="InterPro" id="IPR001650">
    <property type="entry name" value="Helicase_C-like"/>
</dbReference>
<evidence type="ECO:0000259" key="11">
    <source>
        <dbReference type="PROSITE" id="PS51194"/>
    </source>
</evidence>
<dbReference type="PROSITE" id="PS51194">
    <property type="entry name" value="HELICASE_CTER"/>
    <property type="match status" value="1"/>
</dbReference>
<evidence type="ECO:0000256" key="5">
    <source>
        <dbReference type="ARBA" id="ARBA00022840"/>
    </source>
</evidence>
<dbReference type="InterPro" id="IPR011545">
    <property type="entry name" value="DEAD/DEAH_box_helicase_dom"/>
</dbReference>
<evidence type="ECO:0000256" key="3">
    <source>
        <dbReference type="ARBA" id="ARBA00022801"/>
    </source>
</evidence>
<evidence type="ECO:0000259" key="10">
    <source>
        <dbReference type="PROSITE" id="PS51192"/>
    </source>
</evidence>
<keyword evidence="6" id="KW-0238">DNA-binding</keyword>
<dbReference type="EMBL" id="CP000852">
    <property type="protein sequence ID" value="ABW02696.1"/>
    <property type="molecule type" value="Genomic_DNA"/>
</dbReference>
<evidence type="ECO:0000256" key="6">
    <source>
        <dbReference type="ARBA" id="ARBA00023125"/>
    </source>
</evidence>
<dbReference type="SMART" id="SM00490">
    <property type="entry name" value="HELICc"/>
    <property type="match status" value="1"/>
</dbReference>
<accession>A8MBG3</accession>
<dbReference type="GO" id="GO:0004386">
    <property type="term" value="F:helicase activity"/>
    <property type="evidence" value="ECO:0007669"/>
    <property type="project" value="UniProtKB-KW"/>
</dbReference>
<dbReference type="SMART" id="SM00487">
    <property type="entry name" value="DEXDc"/>
    <property type="match status" value="1"/>
</dbReference>
<reference evidence="12 13" key="1">
    <citation type="submission" date="2007-10" db="EMBL/GenBank/DDBJ databases">
        <title>Complete sequence of Caldivirga maquilingensis IC-167.</title>
        <authorList>
            <consortium name="US DOE Joint Genome Institute"/>
            <person name="Copeland A."/>
            <person name="Lucas S."/>
            <person name="Lapidus A."/>
            <person name="Barry K."/>
            <person name="Glavina del Rio T."/>
            <person name="Dalin E."/>
            <person name="Tice H."/>
            <person name="Pitluck S."/>
            <person name="Saunders E."/>
            <person name="Brettin T."/>
            <person name="Bruce D."/>
            <person name="Detter J.C."/>
            <person name="Han C."/>
            <person name="Schmutz J."/>
            <person name="Larimer F."/>
            <person name="Land M."/>
            <person name="Hauser L."/>
            <person name="Kyrpides N."/>
            <person name="Ivanova N."/>
            <person name="Biddle J.F."/>
            <person name="Zhang Z."/>
            <person name="Fitz-Gibbon S.T."/>
            <person name="Lowe T.M."/>
            <person name="Saltikov C."/>
            <person name="House C.H."/>
            <person name="Richardson P."/>
        </authorList>
    </citation>
    <scope>NUCLEOTIDE SEQUENCE [LARGE SCALE GENOMIC DNA]</scope>
    <source>
        <strain evidence="13">ATCC 700844 / DSM 13496 / JCM 10307 / IC-167</strain>
    </source>
</reference>
<dbReference type="HOGENOM" id="CLU_002025_0_0_2"/>
<feature type="domain" description="Helicase ATP-binding" evidence="10">
    <location>
        <begin position="38"/>
        <end position="217"/>
    </location>
</feature>
<dbReference type="InterPro" id="IPR014001">
    <property type="entry name" value="Helicase_ATP-bd"/>
</dbReference>
<evidence type="ECO:0000256" key="8">
    <source>
        <dbReference type="ARBA" id="ARBA00023235"/>
    </source>
</evidence>
<sequence length="970" mass="108822">MSVVIMSIDVLSMLHPMVKELVVKRGFRELTEPQLKAIPVILSGKNTLLIAPTGSGKTEAALLPVLSMYLNMPQDKPRGIYILYITPLRALNRDLLRRIEWWASGVGLTVAVRHGDTDKNERARQSRNPPQLLITTPETLQILFIGSRLREHISKVKWVIVDEVHELVEDKRGSQLSIGLQKLKALAGRFQVIGLSASVGSPSEVAKFLVGNDEECEVINLSFTRNYQFDVINPAVSLSNADINELKARYMIVNNINADELFHNDALARLLYVMNLIDDGGKSSIVFVNTRSMAELLTSRILMINPTYPVSIHHSSLSRVNRLNTEEMLRGGRLKAVVATSSLELGIDIGHVDQVIQYVSPHQVTRLVQRVGRSGHRLDKVPKGIIITEDINDTLEAIAIVNRARAGWLEPTKSPEKPYDVLFNQIVSLILMKPRWTVDEILNIVKGAYPYRNLTRDELIAVLRFMSEGLRPRLVYFIEEEGVVLKPRSPRSRIELREYFFNNLSMIPEEKQYLVTRVDTGEVVGVLDEAFMAEYGEPGIKFVFRGNVWILRSIKDDVIYVEPAKDPVGAIPSWIGEEIPVPFEIAQDVGRLKRIITDELRNGASEDALISRLTKELGVSRRTVKYIVSTIKEQLKYGFVPTDDSIIIEKVGELVVVHASFGTLVNRTLSRLLASYMTHALDLPVRVQQDPYAIILQLPSKVGPGIIIESLRALANLSMSEFIQYIKRIALETGLFKRKVVHVARRFNVIKSDKSVSDISLTNLIQALEGTPVYVEALREFITSDLDVDGAVRVLKSILDGTIKVSVIEGSEFSPMAREILSKASSRLEVIAPERLDKLIIESVKARLLNEPLTLACLECGNVYIGSVKDLIKDLKCPKCGSVKLTASKMEPDKVAAIIRRGSGDDYDRLVKASELLTKYGWRGLMAIASRISLRRAEEFLSSDGSEDFNEFIIKLYNAEKEEVKQRFFT</sequence>
<feature type="domain" description="Helicase C-terminal" evidence="11">
    <location>
        <begin position="269"/>
        <end position="420"/>
    </location>
</feature>
<keyword evidence="13" id="KW-1185">Reference proteome</keyword>
<keyword evidence="3" id="KW-0378">Hydrolase</keyword>
<evidence type="ECO:0000256" key="2">
    <source>
        <dbReference type="ARBA" id="ARBA00022763"/>
    </source>
</evidence>
<keyword evidence="8" id="KW-0413">Isomerase</keyword>
<evidence type="ECO:0000256" key="7">
    <source>
        <dbReference type="ARBA" id="ARBA00023204"/>
    </source>
</evidence>